<dbReference type="CDD" id="cd17557">
    <property type="entry name" value="REC_Rcp-like"/>
    <property type="match status" value="1"/>
</dbReference>
<evidence type="ECO:0000313" key="3">
    <source>
        <dbReference type="EMBL" id="RAI73542.1"/>
    </source>
</evidence>
<dbReference type="SMART" id="SM00448">
    <property type="entry name" value="REC"/>
    <property type="match status" value="1"/>
</dbReference>
<proteinExistence type="predicted"/>
<dbReference type="InterPro" id="IPR001789">
    <property type="entry name" value="Sig_transdc_resp-reg_receiver"/>
</dbReference>
<dbReference type="Pfam" id="PF00072">
    <property type="entry name" value="Response_reg"/>
    <property type="match status" value="1"/>
</dbReference>
<evidence type="ECO:0000256" key="1">
    <source>
        <dbReference type="PROSITE-ProRule" id="PRU00169"/>
    </source>
</evidence>
<protein>
    <submittedName>
        <fullName evidence="3">Response regulator</fullName>
    </submittedName>
</protein>
<gene>
    <name evidence="3" type="ORF">HMF3257_02260</name>
</gene>
<dbReference type="InterPro" id="IPR011006">
    <property type="entry name" value="CheY-like_superfamily"/>
</dbReference>
<dbReference type="Proteomes" id="UP000249016">
    <property type="component" value="Unassembled WGS sequence"/>
</dbReference>
<sequence length="142" mass="16161">MLDILYIEDNSDEADIFRRLMGLMTPSPSYLILPSGSQAIDYLLQQGSYQGQSPRLPNLVLIDLKLPGHSGFEVIQQVRASSRTRYLPLVVYSSSENPKDMRRAYDLGANAYLIKPESYHQVSAMMQQAVDFWLKQSRSYVP</sequence>
<keyword evidence="4" id="KW-1185">Reference proteome</keyword>
<feature type="modified residue" description="4-aspartylphosphate" evidence="1">
    <location>
        <position position="63"/>
    </location>
</feature>
<dbReference type="EMBL" id="QLII01000001">
    <property type="protein sequence ID" value="RAI73542.1"/>
    <property type="molecule type" value="Genomic_DNA"/>
</dbReference>
<keyword evidence="1" id="KW-0597">Phosphoprotein</keyword>
<dbReference type="SUPFAM" id="SSF52172">
    <property type="entry name" value="CheY-like"/>
    <property type="match status" value="1"/>
</dbReference>
<dbReference type="GO" id="GO:0000160">
    <property type="term" value="P:phosphorelay signal transduction system"/>
    <property type="evidence" value="ECO:0007669"/>
    <property type="project" value="InterPro"/>
</dbReference>
<accession>A0A327NEH6</accession>
<dbReference type="PANTHER" id="PTHR44520:SF1">
    <property type="entry name" value="TWO-COMPONENT SYSTEM REGULATORY PROTEIN"/>
    <property type="match status" value="1"/>
</dbReference>
<dbReference type="OrthoDB" id="7631574at2"/>
<name>A0A327NEH6_9BACT</name>
<organism evidence="3 4">
    <name type="scientific">Spirosoma telluris</name>
    <dbReference type="NCBI Taxonomy" id="2183553"/>
    <lineage>
        <taxon>Bacteria</taxon>
        <taxon>Pseudomonadati</taxon>
        <taxon>Bacteroidota</taxon>
        <taxon>Cytophagia</taxon>
        <taxon>Cytophagales</taxon>
        <taxon>Cytophagaceae</taxon>
        <taxon>Spirosoma</taxon>
    </lineage>
</organism>
<dbReference type="PANTHER" id="PTHR44520">
    <property type="entry name" value="RESPONSE REGULATOR RCP1-RELATED"/>
    <property type="match status" value="1"/>
</dbReference>
<dbReference type="InterPro" id="IPR052893">
    <property type="entry name" value="TCS_response_regulator"/>
</dbReference>
<evidence type="ECO:0000313" key="4">
    <source>
        <dbReference type="Proteomes" id="UP000249016"/>
    </source>
</evidence>
<evidence type="ECO:0000259" key="2">
    <source>
        <dbReference type="PROSITE" id="PS50110"/>
    </source>
</evidence>
<comment type="caution">
    <text evidence="3">The sequence shown here is derived from an EMBL/GenBank/DDBJ whole genome shotgun (WGS) entry which is preliminary data.</text>
</comment>
<dbReference type="Gene3D" id="3.40.50.2300">
    <property type="match status" value="1"/>
</dbReference>
<dbReference type="PROSITE" id="PS50110">
    <property type="entry name" value="RESPONSE_REGULATORY"/>
    <property type="match status" value="1"/>
</dbReference>
<reference evidence="3 4" key="1">
    <citation type="submission" date="2018-06" db="EMBL/GenBank/DDBJ databases">
        <title>Spirosoma sp. HMF3257 Genome sequencing and assembly.</title>
        <authorList>
            <person name="Kang H."/>
            <person name="Cha I."/>
            <person name="Kim H."/>
            <person name="Kang J."/>
            <person name="Joh K."/>
        </authorList>
    </citation>
    <scope>NUCLEOTIDE SEQUENCE [LARGE SCALE GENOMIC DNA]</scope>
    <source>
        <strain evidence="3 4">HMF3257</strain>
    </source>
</reference>
<feature type="domain" description="Response regulatory" evidence="2">
    <location>
        <begin position="3"/>
        <end position="130"/>
    </location>
</feature>
<dbReference type="RefSeq" id="WP_111340421.1">
    <property type="nucleotide sequence ID" value="NZ_QLII01000001.1"/>
</dbReference>
<dbReference type="AlphaFoldDB" id="A0A327NEH6"/>